<evidence type="ECO:0000313" key="5">
    <source>
        <dbReference type="Proteomes" id="UP000054279"/>
    </source>
</evidence>
<sequence>MDSSRIVYGNWKEMGIPNTTVSSGTCKICWRPCLCILGASALAMVHSVIPYNLTLGFNLQLWQRYTNSIFLSTSATQLPVVWILLLLPLCVGCCGKADPALRGRMAFIIINTGLSTAVTAILVIVTLIIWPRLEIFTIPYAVICPLYCNTILANLNSRAYMRSKTRSSFMIPSSSGTNIMRRDMSRADNAGNVYPLSIFIETSMATDYPIQIEVEDEDSLKEHRSNAPADKDTCEGSVMQ</sequence>
<dbReference type="OrthoDB" id="2884999at2759"/>
<keyword evidence="5" id="KW-1185">Reference proteome</keyword>
<feature type="transmembrane region" description="Helical" evidence="2">
    <location>
        <begin position="69"/>
        <end position="94"/>
    </location>
</feature>
<name>A0A0C9UL35_SPHS4</name>
<dbReference type="Proteomes" id="UP000054279">
    <property type="component" value="Unassembled WGS sequence"/>
</dbReference>
<reference evidence="4 5" key="1">
    <citation type="submission" date="2014-06" db="EMBL/GenBank/DDBJ databases">
        <title>Evolutionary Origins and Diversification of the Mycorrhizal Mutualists.</title>
        <authorList>
            <consortium name="DOE Joint Genome Institute"/>
            <consortium name="Mycorrhizal Genomics Consortium"/>
            <person name="Kohler A."/>
            <person name="Kuo A."/>
            <person name="Nagy L.G."/>
            <person name="Floudas D."/>
            <person name="Copeland A."/>
            <person name="Barry K.W."/>
            <person name="Cichocki N."/>
            <person name="Veneault-Fourrey C."/>
            <person name="LaButti K."/>
            <person name="Lindquist E.A."/>
            <person name="Lipzen A."/>
            <person name="Lundell T."/>
            <person name="Morin E."/>
            <person name="Murat C."/>
            <person name="Riley R."/>
            <person name="Ohm R."/>
            <person name="Sun H."/>
            <person name="Tunlid A."/>
            <person name="Henrissat B."/>
            <person name="Grigoriev I.V."/>
            <person name="Hibbett D.S."/>
            <person name="Martin F."/>
        </authorList>
    </citation>
    <scope>NUCLEOTIDE SEQUENCE [LARGE SCALE GENOMIC DNA]</scope>
    <source>
        <strain evidence="4 5">SS14</strain>
    </source>
</reference>
<gene>
    <name evidence="4" type="ORF">M422DRAFT_262205</name>
</gene>
<keyword evidence="2" id="KW-1133">Transmembrane helix</keyword>
<feature type="domain" description="DUF6534" evidence="3">
    <location>
        <begin position="104"/>
        <end position="160"/>
    </location>
</feature>
<evidence type="ECO:0000259" key="3">
    <source>
        <dbReference type="Pfam" id="PF20152"/>
    </source>
</evidence>
<evidence type="ECO:0000256" key="2">
    <source>
        <dbReference type="SAM" id="Phobius"/>
    </source>
</evidence>
<keyword evidence="2" id="KW-0812">Transmembrane</keyword>
<feature type="region of interest" description="Disordered" evidence="1">
    <location>
        <begin position="217"/>
        <end position="240"/>
    </location>
</feature>
<keyword evidence="2" id="KW-0472">Membrane</keyword>
<dbReference type="HOGENOM" id="CLU_1157008_0_0_1"/>
<evidence type="ECO:0000256" key="1">
    <source>
        <dbReference type="SAM" id="MobiDB-lite"/>
    </source>
</evidence>
<dbReference type="EMBL" id="KN837187">
    <property type="protein sequence ID" value="KIJ35609.1"/>
    <property type="molecule type" value="Genomic_DNA"/>
</dbReference>
<dbReference type="AlphaFoldDB" id="A0A0C9UL35"/>
<evidence type="ECO:0000313" key="4">
    <source>
        <dbReference type="EMBL" id="KIJ35609.1"/>
    </source>
</evidence>
<dbReference type="Pfam" id="PF20152">
    <property type="entry name" value="DUF6534"/>
    <property type="match status" value="1"/>
</dbReference>
<proteinExistence type="predicted"/>
<feature type="transmembrane region" description="Helical" evidence="2">
    <location>
        <begin position="106"/>
        <end position="130"/>
    </location>
</feature>
<protein>
    <recommendedName>
        <fullName evidence="3">DUF6534 domain-containing protein</fullName>
    </recommendedName>
</protein>
<accession>A0A0C9UL35</accession>
<feature type="compositionally biased region" description="Basic and acidic residues" evidence="1">
    <location>
        <begin position="220"/>
        <end position="234"/>
    </location>
</feature>
<organism evidence="4 5">
    <name type="scientific">Sphaerobolus stellatus (strain SS14)</name>
    <dbReference type="NCBI Taxonomy" id="990650"/>
    <lineage>
        <taxon>Eukaryota</taxon>
        <taxon>Fungi</taxon>
        <taxon>Dikarya</taxon>
        <taxon>Basidiomycota</taxon>
        <taxon>Agaricomycotina</taxon>
        <taxon>Agaricomycetes</taxon>
        <taxon>Phallomycetidae</taxon>
        <taxon>Geastrales</taxon>
        <taxon>Sphaerobolaceae</taxon>
        <taxon>Sphaerobolus</taxon>
    </lineage>
</organism>
<feature type="transmembrane region" description="Helical" evidence="2">
    <location>
        <begin position="28"/>
        <end position="49"/>
    </location>
</feature>
<feature type="transmembrane region" description="Helical" evidence="2">
    <location>
        <begin position="136"/>
        <end position="156"/>
    </location>
</feature>
<dbReference type="InterPro" id="IPR045339">
    <property type="entry name" value="DUF6534"/>
</dbReference>